<evidence type="ECO:0000256" key="6">
    <source>
        <dbReference type="ARBA" id="ARBA00022853"/>
    </source>
</evidence>
<dbReference type="InterPro" id="IPR019786">
    <property type="entry name" value="Zinc_finger_PHD-type_CS"/>
</dbReference>
<dbReference type="PROSITE" id="PS50016">
    <property type="entry name" value="ZF_PHD_2"/>
    <property type="match status" value="1"/>
</dbReference>
<dbReference type="InterPro" id="IPR019787">
    <property type="entry name" value="Znf_PHD-finger"/>
</dbReference>
<protein>
    <recommendedName>
        <fullName evidence="11">PHD-type domain-containing protein</fullName>
    </recommendedName>
</protein>
<dbReference type="SUPFAM" id="SSF57903">
    <property type="entry name" value="FYVE/PHD zinc finger"/>
    <property type="match status" value="1"/>
</dbReference>
<evidence type="ECO:0000256" key="10">
    <source>
        <dbReference type="PROSITE-ProRule" id="PRU00146"/>
    </source>
</evidence>
<evidence type="ECO:0000256" key="5">
    <source>
        <dbReference type="ARBA" id="ARBA00022833"/>
    </source>
</evidence>
<keyword evidence="5 9" id="KW-0862">Zinc</keyword>
<dbReference type="InterPro" id="IPR001965">
    <property type="entry name" value="Znf_PHD"/>
</dbReference>
<organism evidence="12 13">
    <name type="scientific">Cochliobolus heterostrophus (strain C5 / ATCC 48332 / race O)</name>
    <name type="common">Southern corn leaf blight fungus</name>
    <name type="synonym">Bipolaris maydis</name>
    <dbReference type="NCBI Taxonomy" id="701091"/>
    <lineage>
        <taxon>Eukaryota</taxon>
        <taxon>Fungi</taxon>
        <taxon>Dikarya</taxon>
        <taxon>Ascomycota</taxon>
        <taxon>Pezizomycotina</taxon>
        <taxon>Dothideomycetes</taxon>
        <taxon>Pleosporomycetidae</taxon>
        <taxon>Pleosporales</taxon>
        <taxon>Pleosporineae</taxon>
        <taxon>Pleosporaceae</taxon>
        <taxon>Bipolaris</taxon>
    </lineage>
</organism>
<dbReference type="Pfam" id="PF00628">
    <property type="entry name" value="PHD"/>
    <property type="match status" value="1"/>
</dbReference>
<feature type="binding site" evidence="9">
    <location>
        <position position="25"/>
    </location>
    <ligand>
        <name>Zn(2+)</name>
        <dbReference type="ChEBI" id="CHEBI:29105"/>
        <label>2</label>
    </ligand>
</feature>
<feature type="site" description="Histone H3K4me3 binding" evidence="8">
    <location>
        <position position="29"/>
    </location>
</feature>
<evidence type="ECO:0000256" key="7">
    <source>
        <dbReference type="ARBA" id="ARBA00023242"/>
    </source>
</evidence>
<feature type="binding site" evidence="9">
    <location>
        <position position="7"/>
    </location>
    <ligand>
        <name>Zn(2+)</name>
        <dbReference type="ChEBI" id="CHEBI:29105"/>
        <label>1</label>
    </ligand>
</feature>
<dbReference type="PROSITE" id="PS01359">
    <property type="entry name" value="ZF_PHD_1"/>
    <property type="match status" value="1"/>
</dbReference>
<proteinExistence type="inferred from homology"/>
<dbReference type="OMA" id="GCATEWF"/>
<keyword evidence="7" id="KW-0539">Nucleus</keyword>
<dbReference type="InterPro" id="IPR011011">
    <property type="entry name" value="Znf_FYVE_PHD"/>
</dbReference>
<evidence type="ECO:0000256" key="3">
    <source>
        <dbReference type="ARBA" id="ARBA00022723"/>
    </source>
</evidence>
<evidence type="ECO:0000256" key="1">
    <source>
        <dbReference type="ARBA" id="ARBA00004123"/>
    </source>
</evidence>
<dbReference type="GO" id="GO:0008270">
    <property type="term" value="F:zinc ion binding"/>
    <property type="evidence" value="ECO:0007669"/>
    <property type="project" value="UniProtKB-KW"/>
</dbReference>
<feature type="site" description="Histone H3K4me3 binding" evidence="8">
    <location>
        <position position="6"/>
    </location>
</feature>
<evidence type="ECO:0000256" key="8">
    <source>
        <dbReference type="PIRSR" id="PIRSR628651-50"/>
    </source>
</evidence>
<feature type="binding site" evidence="9">
    <location>
        <position position="31"/>
    </location>
    <ligand>
        <name>Zn(2+)</name>
        <dbReference type="ChEBI" id="CHEBI:29105"/>
        <label>1</label>
    </ligand>
</feature>
<gene>
    <name evidence="12" type="ORF">COCHEDRAFT_1079761</name>
</gene>
<evidence type="ECO:0000313" key="12">
    <source>
        <dbReference type="EMBL" id="EMD87829.1"/>
    </source>
</evidence>
<comment type="similarity">
    <text evidence="2">Belongs to the ING family.</text>
</comment>
<accession>M2TMT2</accession>
<dbReference type="SMART" id="SM00249">
    <property type="entry name" value="PHD"/>
    <property type="match status" value="1"/>
</dbReference>
<feature type="binding site" evidence="9">
    <location>
        <position position="20"/>
    </location>
    <ligand>
        <name>Zn(2+)</name>
        <dbReference type="ChEBI" id="CHEBI:29105"/>
        <label>2</label>
    </ligand>
</feature>
<feature type="binding site" evidence="9">
    <location>
        <position position="9"/>
    </location>
    <ligand>
        <name>Zn(2+)</name>
        <dbReference type="ChEBI" id="CHEBI:29105"/>
        <label>1</label>
    </ligand>
</feature>
<dbReference type="GO" id="GO:0005634">
    <property type="term" value="C:nucleus"/>
    <property type="evidence" value="ECO:0007669"/>
    <property type="project" value="UniProtKB-SubCell"/>
</dbReference>
<dbReference type="AlphaFoldDB" id="M2TMT2"/>
<feature type="non-terminal residue" evidence="12">
    <location>
        <position position="1"/>
    </location>
</feature>
<evidence type="ECO:0000256" key="4">
    <source>
        <dbReference type="ARBA" id="ARBA00022771"/>
    </source>
</evidence>
<dbReference type="eggNOG" id="KOG1973">
    <property type="taxonomic scope" value="Eukaryota"/>
</dbReference>
<keyword evidence="13" id="KW-1185">Reference proteome</keyword>
<dbReference type="PANTHER" id="PTHR10333">
    <property type="entry name" value="INHIBITOR OF GROWTH PROTEIN"/>
    <property type="match status" value="1"/>
</dbReference>
<feature type="site" description="Histone H3K4me3 binding" evidence="8">
    <location>
        <position position="17"/>
    </location>
</feature>
<dbReference type="GO" id="GO:0000785">
    <property type="term" value="C:chromatin"/>
    <property type="evidence" value="ECO:0007669"/>
    <property type="project" value="UniProtKB-ARBA"/>
</dbReference>
<feature type="domain" description="PHD-type" evidence="11">
    <location>
        <begin position="4"/>
        <end position="55"/>
    </location>
</feature>
<dbReference type="InterPro" id="IPR013083">
    <property type="entry name" value="Znf_RING/FYVE/PHD"/>
</dbReference>
<keyword evidence="4 10" id="KW-0863">Zinc-finger</keyword>
<evidence type="ECO:0000259" key="11">
    <source>
        <dbReference type="PROSITE" id="PS50016"/>
    </source>
</evidence>
<reference evidence="13" key="2">
    <citation type="journal article" date="2013" name="PLoS Genet.">
        <title>Comparative genome structure, secondary metabolite, and effector coding capacity across Cochliobolus pathogens.</title>
        <authorList>
            <person name="Condon B.J."/>
            <person name="Leng Y."/>
            <person name="Wu D."/>
            <person name="Bushley K.E."/>
            <person name="Ohm R.A."/>
            <person name="Otillar R."/>
            <person name="Martin J."/>
            <person name="Schackwitz W."/>
            <person name="Grimwood J."/>
            <person name="MohdZainudin N."/>
            <person name="Xue C."/>
            <person name="Wang R."/>
            <person name="Manning V.A."/>
            <person name="Dhillon B."/>
            <person name="Tu Z.J."/>
            <person name="Steffenson B.J."/>
            <person name="Salamov A."/>
            <person name="Sun H."/>
            <person name="Lowry S."/>
            <person name="LaButti K."/>
            <person name="Han J."/>
            <person name="Copeland A."/>
            <person name="Lindquist E."/>
            <person name="Barry K."/>
            <person name="Schmutz J."/>
            <person name="Baker S.E."/>
            <person name="Ciuffetti L.M."/>
            <person name="Grigoriev I.V."/>
            <person name="Zhong S."/>
            <person name="Turgeon B.G."/>
        </authorList>
    </citation>
    <scope>NUCLEOTIDE SEQUENCE [LARGE SCALE GENOMIC DNA]</scope>
    <source>
        <strain evidence="13">C5 / ATCC 48332 / race O</strain>
    </source>
</reference>
<evidence type="ECO:0000256" key="9">
    <source>
        <dbReference type="PIRSR" id="PIRSR628651-51"/>
    </source>
</evidence>
<comment type="subcellular location">
    <subcellularLocation>
        <location evidence="1">Nucleus</location>
    </subcellularLocation>
</comment>
<feature type="site" description="Histone H3K4me3 binding" evidence="8">
    <location>
        <position position="21"/>
    </location>
</feature>
<dbReference type="InterPro" id="IPR028651">
    <property type="entry name" value="ING_fam"/>
</dbReference>
<feature type="binding site" evidence="9">
    <location>
        <position position="49"/>
    </location>
    <ligand>
        <name>Zn(2+)</name>
        <dbReference type="ChEBI" id="CHEBI:29105"/>
        <label>2</label>
    </ligand>
</feature>
<feature type="non-terminal residue" evidence="12">
    <location>
        <position position="59"/>
    </location>
</feature>
<dbReference type="Proteomes" id="UP000016936">
    <property type="component" value="Unassembled WGS sequence"/>
</dbReference>
<evidence type="ECO:0000313" key="13">
    <source>
        <dbReference type="Proteomes" id="UP000016936"/>
    </source>
</evidence>
<dbReference type="Gene3D" id="3.30.40.10">
    <property type="entry name" value="Zinc/RING finger domain, C3HC4 (zinc finger)"/>
    <property type="match status" value="1"/>
</dbReference>
<keyword evidence="3 9" id="KW-0479">Metal-binding</keyword>
<dbReference type="GO" id="GO:0006325">
    <property type="term" value="P:chromatin organization"/>
    <property type="evidence" value="ECO:0007669"/>
    <property type="project" value="UniProtKB-KW"/>
</dbReference>
<feature type="binding site" evidence="9">
    <location>
        <position position="52"/>
    </location>
    <ligand>
        <name>Zn(2+)</name>
        <dbReference type="ChEBI" id="CHEBI:29105"/>
        <label>2</label>
    </ligand>
</feature>
<sequence length="59" mass="6479">PTEPGYCFCGTPDTNDMIACDGKGCATEWFHFTCVGLTPETVPKGKWFCDDCAEKAVKR</sequence>
<dbReference type="OrthoDB" id="3656564at2759"/>
<evidence type="ECO:0000256" key="2">
    <source>
        <dbReference type="ARBA" id="ARBA00010210"/>
    </source>
</evidence>
<dbReference type="EMBL" id="KB445581">
    <property type="protein sequence ID" value="EMD87829.1"/>
    <property type="molecule type" value="Genomic_DNA"/>
</dbReference>
<dbReference type="HOGENOM" id="CLU_195566_0_1_1"/>
<keyword evidence="6" id="KW-0156">Chromatin regulator</keyword>
<feature type="binding site" evidence="9">
    <location>
        <position position="34"/>
    </location>
    <ligand>
        <name>Zn(2+)</name>
        <dbReference type="ChEBI" id="CHEBI:29105"/>
        <label>1</label>
    </ligand>
</feature>
<reference evidence="12 13" key="1">
    <citation type="journal article" date="2012" name="PLoS Pathog.">
        <title>Diverse lifestyles and strategies of plant pathogenesis encoded in the genomes of eighteen Dothideomycetes fungi.</title>
        <authorList>
            <person name="Ohm R.A."/>
            <person name="Feau N."/>
            <person name="Henrissat B."/>
            <person name="Schoch C.L."/>
            <person name="Horwitz B.A."/>
            <person name="Barry K.W."/>
            <person name="Condon B.J."/>
            <person name="Copeland A.C."/>
            <person name="Dhillon B."/>
            <person name="Glaser F."/>
            <person name="Hesse C.N."/>
            <person name="Kosti I."/>
            <person name="LaButti K."/>
            <person name="Lindquist E.A."/>
            <person name="Lucas S."/>
            <person name="Salamov A.A."/>
            <person name="Bradshaw R.E."/>
            <person name="Ciuffetti L."/>
            <person name="Hamelin R.C."/>
            <person name="Kema G.H.J."/>
            <person name="Lawrence C."/>
            <person name="Scott J.A."/>
            <person name="Spatafora J.W."/>
            <person name="Turgeon B.G."/>
            <person name="de Wit P.J.G.M."/>
            <person name="Zhong S."/>
            <person name="Goodwin S.B."/>
            <person name="Grigoriev I.V."/>
        </authorList>
    </citation>
    <scope>NUCLEOTIDE SEQUENCE [LARGE SCALE GENOMIC DNA]</scope>
    <source>
        <strain evidence="13">C5 / ATCC 48332 / race O</strain>
    </source>
</reference>
<name>M2TMT2_COCH5</name>
<dbReference type="PANTHER" id="PTHR10333:SF42">
    <property type="entry name" value="INHIBITOR OF GROWTH PROTEIN 5"/>
    <property type="match status" value="1"/>
</dbReference>
<dbReference type="STRING" id="701091.M2TMT2"/>